<dbReference type="PANTHER" id="PTHR45641">
    <property type="entry name" value="TETRATRICOPEPTIDE REPEAT PROTEIN (AFU_ORTHOLOGUE AFUA_6G03870)"/>
    <property type="match status" value="1"/>
</dbReference>
<dbReference type="SUPFAM" id="SSF48452">
    <property type="entry name" value="TPR-like"/>
    <property type="match status" value="1"/>
</dbReference>
<evidence type="ECO:0000313" key="5">
    <source>
        <dbReference type="Proteomes" id="UP000663864"/>
    </source>
</evidence>
<evidence type="ECO:0000256" key="2">
    <source>
        <dbReference type="ARBA" id="ARBA00022803"/>
    </source>
</evidence>
<keyword evidence="1" id="KW-0677">Repeat</keyword>
<sequence length="140" mass="15704">MLETALEIDTQVLPDNHPSLAVTHNNIALVYSGKDDLTKAIYHQEAAIKIMLKSDAKNNAARLASYQYNLGCLQFTFGNNTKALKIFEKTLKTQLEYSPKDHENLSNTYLSLSRVYEKDGNISKAFECLEKSVENACISL</sequence>
<evidence type="ECO:0000313" key="4">
    <source>
        <dbReference type="EMBL" id="CAF4163956.1"/>
    </source>
</evidence>
<evidence type="ECO:0000313" key="3">
    <source>
        <dbReference type="EMBL" id="CAF1430230.1"/>
    </source>
</evidence>
<proteinExistence type="predicted"/>
<dbReference type="EMBL" id="CAJOBD010011205">
    <property type="protein sequence ID" value="CAF4163956.1"/>
    <property type="molecule type" value="Genomic_DNA"/>
</dbReference>
<dbReference type="Pfam" id="PF13424">
    <property type="entry name" value="TPR_12"/>
    <property type="match status" value="2"/>
</dbReference>
<dbReference type="Proteomes" id="UP000663864">
    <property type="component" value="Unassembled WGS sequence"/>
</dbReference>
<dbReference type="SMART" id="SM00028">
    <property type="entry name" value="TPR"/>
    <property type="match status" value="3"/>
</dbReference>
<gene>
    <name evidence="4" type="ORF">JBS370_LOCUS34652</name>
    <name evidence="3" type="ORF">ZHD862_LOCUS34343</name>
</gene>
<dbReference type="PANTHER" id="PTHR45641:SF19">
    <property type="entry name" value="NEPHROCYSTIN-3"/>
    <property type="match status" value="1"/>
</dbReference>
<keyword evidence="2" id="KW-0802">TPR repeat</keyword>
<protein>
    <submittedName>
        <fullName evidence="3">Uncharacterized protein</fullName>
    </submittedName>
</protein>
<dbReference type="Gene3D" id="1.25.40.10">
    <property type="entry name" value="Tetratricopeptide repeat domain"/>
    <property type="match status" value="1"/>
</dbReference>
<reference evidence="3" key="1">
    <citation type="submission" date="2021-02" db="EMBL/GenBank/DDBJ databases">
        <authorList>
            <person name="Nowell W R."/>
        </authorList>
    </citation>
    <scope>NUCLEOTIDE SEQUENCE</scope>
</reference>
<organism evidence="3 5">
    <name type="scientific">Rotaria sordida</name>
    <dbReference type="NCBI Taxonomy" id="392033"/>
    <lineage>
        <taxon>Eukaryota</taxon>
        <taxon>Metazoa</taxon>
        <taxon>Spiralia</taxon>
        <taxon>Gnathifera</taxon>
        <taxon>Rotifera</taxon>
        <taxon>Eurotatoria</taxon>
        <taxon>Bdelloidea</taxon>
        <taxon>Philodinida</taxon>
        <taxon>Philodinidae</taxon>
        <taxon>Rotaria</taxon>
    </lineage>
</organism>
<dbReference type="InterPro" id="IPR011990">
    <property type="entry name" value="TPR-like_helical_dom_sf"/>
</dbReference>
<name>A0A815N0J7_9BILA</name>
<accession>A0A815N0J7</accession>
<comment type="caution">
    <text evidence="3">The sequence shown here is derived from an EMBL/GenBank/DDBJ whole genome shotgun (WGS) entry which is preliminary data.</text>
</comment>
<dbReference type="InterPro" id="IPR019734">
    <property type="entry name" value="TPR_rpt"/>
</dbReference>
<dbReference type="EMBL" id="CAJNOT010004387">
    <property type="protein sequence ID" value="CAF1430230.1"/>
    <property type="molecule type" value="Genomic_DNA"/>
</dbReference>
<dbReference type="AlphaFoldDB" id="A0A815N0J7"/>
<evidence type="ECO:0000256" key="1">
    <source>
        <dbReference type="ARBA" id="ARBA00022737"/>
    </source>
</evidence>
<dbReference type="Proteomes" id="UP000663836">
    <property type="component" value="Unassembled WGS sequence"/>
</dbReference>